<dbReference type="Gene3D" id="3.80.10.10">
    <property type="entry name" value="Ribonuclease Inhibitor"/>
    <property type="match status" value="1"/>
</dbReference>
<evidence type="ECO:0000256" key="2">
    <source>
        <dbReference type="ARBA" id="ARBA00022737"/>
    </source>
</evidence>
<dbReference type="Pfam" id="PF12799">
    <property type="entry name" value="LRR_4"/>
    <property type="match status" value="1"/>
</dbReference>
<proteinExistence type="predicted"/>
<dbReference type="PANTHER" id="PTHR48051">
    <property type="match status" value="1"/>
</dbReference>
<dbReference type="SUPFAM" id="SSF52058">
    <property type="entry name" value="L domain-like"/>
    <property type="match status" value="1"/>
</dbReference>
<keyword evidence="2" id="KW-0677">Repeat</keyword>
<dbReference type="OrthoDB" id="676979at2759"/>
<gene>
    <name evidence="3" type="ORF">EHI5A_090240</name>
</gene>
<feature type="non-terminal residue" evidence="3">
    <location>
        <position position="121"/>
    </location>
</feature>
<dbReference type="PROSITE" id="PS51450">
    <property type="entry name" value="LRR"/>
    <property type="match status" value="2"/>
</dbReference>
<dbReference type="GO" id="GO:0005737">
    <property type="term" value="C:cytoplasm"/>
    <property type="evidence" value="ECO:0007669"/>
    <property type="project" value="TreeGrafter"/>
</dbReference>
<protein>
    <submittedName>
        <fullName evidence="3">Leucine rich repeatcontaining protein</fullName>
    </submittedName>
</protein>
<evidence type="ECO:0000256" key="1">
    <source>
        <dbReference type="ARBA" id="ARBA00022614"/>
    </source>
</evidence>
<keyword evidence="1" id="KW-0433">Leucine-rich repeat</keyword>
<dbReference type="PANTHER" id="PTHR48051:SF1">
    <property type="entry name" value="RAS SUPPRESSOR PROTEIN 1"/>
    <property type="match status" value="1"/>
</dbReference>
<evidence type="ECO:0000313" key="3">
    <source>
        <dbReference type="EMBL" id="EMD49052.1"/>
    </source>
</evidence>
<dbReference type="InterPro" id="IPR001611">
    <property type="entry name" value="Leu-rich_rpt"/>
</dbReference>
<dbReference type="InterPro" id="IPR025875">
    <property type="entry name" value="Leu-rich_rpt_4"/>
</dbReference>
<organism evidence="3 4">
    <name type="scientific">Entamoeba histolytica KU27</name>
    <dbReference type="NCBI Taxonomy" id="885311"/>
    <lineage>
        <taxon>Eukaryota</taxon>
        <taxon>Amoebozoa</taxon>
        <taxon>Evosea</taxon>
        <taxon>Archamoebae</taxon>
        <taxon>Mastigamoebida</taxon>
        <taxon>Entamoebidae</taxon>
        <taxon>Entamoeba</taxon>
    </lineage>
</organism>
<accession>M2SDT9</accession>
<dbReference type="InterPro" id="IPR032675">
    <property type="entry name" value="LRR_dom_sf"/>
</dbReference>
<name>M2SDT9_ENTHI</name>
<sequence>MAEKTETKIVKHAKNLTEFPQEEVKKELKTVVLIDVSMNRIQEIPSQINSIPKLQKFRGNDNMIKTLPSQINIPSLKTLDLSSNHLKRFCKSIKLTSLTEINLSINQITKIDDDFGSLHAL</sequence>
<dbReference type="FunFam" id="3.80.10.10:FF:001112">
    <property type="entry name" value="Leucine rich repeat protein phosphatase 2c domain containing protein"/>
    <property type="match status" value="1"/>
</dbReference>
<dbReference type="VEuPathDB" id="AmoebaDB:EHI5A_090240"/>
<evidence type="ECO:0000313" key="4">
    <source>
        <dbReference type="Proteomes" id="UP000011755"/>
    </source>
</evidence>
<dbReference type="InterPro" id="IPR050216">
    <property type="entry name" value="LRR_domain-containing"/>
</dbReference>
<dbReference type="Proteomes" id="UP000011755">
    <property type="component" value="Unassembled WGS sequence"/>
</dbReference>
<dbReference type="EMBL" id="KB443917">
    <property type="protein sequence ID" value="EMD49052.1"/>
    <property type="molecule type" value="Genomic_DNA"/>
</dbReference>
<reference evidence="3 4" key="1">
    <citation type="submission" date="2013-02" db="EMBL/GenBank/DDBJ databases">
        <authorList>
            <person name="Hannick L."/>
            <person name="Zafar N."/>
            <person name="Lorenzi H."/>
            <person name="Ali I.A."/>
            <person name="Petri W.P."/>
            <person name="Caler E."/>
        </authorList>
    </citation>
    <scope>NUCLEOTIDE SEQUENCE [LARGE SCALE GENOMIC DNA]</scope>
    <source>
        <strain evidence="3 4">KU27</strain>
    </source>
</reference>
<dbReference type="AlphaFoldDB" id="M2SDT9"/>